<proteinExistence type="predicted"/>
<dbReference type="EMBL" id="JAWZYT010000873">
    <property type="protein sequence ID" value="KAK4318038.1"/>
    <property type="molecule type" value="Genomic_DNA"/>
</dbReference>
<sequence>MSCEYYAQVMYGTPPPANEQMRHKRRLKKESSVLYGELTDPALKDPALKDPALKDPALKDPALKDPALKDPALKDPALKDPALLKL</sequence>
<reference evidence="2" key="1">
    <citation type="submission" date="2023-11" db="EMBL/GenBank/DDBJ databases">
        <title>Genome assemblies of two species of porcelain crab, Petrolisthes cinctipes and Petrolisthes manimaculis (Anomura: Porcellanidae).</title>
        <authorList>
            <person name="Angst P."/>
        </authorList>
    </citation>
    <scope>NUCLEOTIDE SEQUENCE</scope>
    <source>
        <strain evidence="2">PB745_02</strain>
        <tissue evidence="2">Gill</tissue>
    </source>
</reference>
<name>A0AAE1Q161_9EUCA</name>
<feature type="region of interest" description="Disordered" evidence="1">
    <location>
        <begin position="38"/>
        <end position="86"/>
    </location>
</feature>
<evidence type="ECO:0000256" key="1">
    <source>
        <dbReference type="SAM" id="MobiDB-lite"/>
    </source>
</evidence>
<organism evidence="2 3">
    <name type="scientific">Petrolisthes manimaculis</name>
    <dbReference type="NCBI Taxonomy" id="1843537"/>
    <lineage>
        <taxon>Eukaryota</taxon>
        <taxon>Metazoa</taxon>
        <taxon>Ecdysozoa</taxon>
        <taxon>Arthropoda</taxon>
        <taxon>Crustacea</taxon>
        <taxon>Multicrustacea</taxon>
        <taxon>Malacostraca</taxon>
        <taxon>Eumalacostraca</taxon>
        <taxon>Eucarida</taxon>
        <taxon>Decapoda</taxon>
        <taxon>Pleocyemata</taxon>
        <taxon>Anomura</taxon>
        <taxon>Galatheoidea</taxon>
        <taxon>Porcellanidae</taxon>
        <taxon>Petrolisthes</taxon>
    </lineage>
</organism>
<evidence type="ECO:0000313" key="2">
    <source>
        <dbReference type="EMBL" id="KAK4318038.1"/>
    </source>
</evidence>
<dbReference type="AlphaFoldDB" id="A0AAE1Q161"/>
<feature type="compositionally biased region" description="Basic and acidic residues" evidence="1">
    <location>
        <begin position="42"/>
        <end position="78"/>
    </location>
</feature>
<accession>A0AAE1Q161</accession>
<protein>
    <submittedName>
        <fullName evidence="2">Uncharacterized protein</fullName>
    </submittedName>
</protein>
<gene>
    <name evidence="2" type="ORF">Pmani_010932</name>
</gene>
<dbReference type="Proteomes" id="UP001292094">
    <property type="component" value="Unassembled WGS sequence"/>
</dbReference>
<keyword evidence="3" id="KW-1185">Reference proteome</keyword>
<evidence type="ECO:0000313" key="3">
    <source>
        <dbReference type="Proteomes" id="UP001292094"/>
    </source>
</evidence>
<comment type="caution">
    <text evidence="2">The sequence shown here is derived from an EMBL/GenBank/DDBJ whole genome shotgun (WGS) entry which is preliminary data.</text>
</comment>